<dbReference type="Pfam" id="PF12675">
    <property type="entry name" value="DUF3795"/>
    <property type="match status" value="1"/>
</dbReference>
<protein>
    <submittedName>
        <fullName evidence="1">Uncharacterized protein</fullName>
    </submittedName>
</protein>
<gene>
    <name evidence="1" type="ORF">DRJ20_02370</name>
</gene>
<dbReference type="EMBL" id="QMQZ01000066">
    <property type="protein sequence ID" value="RLE51272.1"/>
    <property type="molecule type" value="Genomic_DNA"/>
</dbReference>
<accession>A0A497EW68</accession>
<evidence type="ECO:0000313" key="1">
    <source>
        <dbReference type="EMBL" id="RLE51272.1"/>
    </source>
</evidence>
<reference evidence="1 2" key="1">
    <citation type="submission" date="2018-06" db="EMBL/GenBank/DDBJ databases">
        <title>Extensive metabolic versatility and redundancy in microbially diverse, dynamic hydrothermal sediments.</title>
        <authorList>
            <person name="Dombrowski N."/>
            <person name="Teske A."/>
            <person name="Baker B.J."/>
        </authorList>
    </citation>
    <scope>NUCLEOTIDE SEQUENCE [LARGE SCALE GENOMIC DNA]</scope>
    <source>
        <strain evidence="1">B29_G17</strain>
    </source>
</reference>
<comment type="caution">
    <text evidence="1">The sequence shown here is derived from an EMBL/GenBank/DDBJ whole genome shotgun (WGS) entry which is preliminary data.</text>
</comment>
<name>A0A497EW68_9CREN</name>
<evidence type="ECO:0000313" key="2">
    <source>
        <dbReference type="Proteomes" id="UP000268446"/>
    </source>
</evidence>
<proteinExistence type="predicted"/>
<dbReference type="Proteomes" id="UP000268446">
    <property type="component" value="Unassembled WGS sequence"/>
</dbReference>
<dbReference type="InterPro" id="IPR024227">
    <property type="entry name" value="DUF3795"/>
</dbReference>
<dbReference type="AlphaFoldDB" id="A0A497EW68"/>
<organism evidence="1 2">
    <name type="scientific">Thermoproteota archaeon</name>
    <dbReference type="NCBI Taxonomy" id="2056631"/>
    <lineage>
        <taxon>Archaea</taxon>
        <taxon>Thermoproteota</taxon>
    </lineage>
</organism>
<sequence>MKWMATTLTPCIGGCRGGGGWKECPVRKCCIEKNVDFCFEYSEFPCKILEEFSPHVVDRLREIKELGIENWIKRQLA</sequence>